<feature type="transmembrane region" description="Helical" evidence="1">
    <location>
        <begin position="43"/>
        <end position="70"/>
    </location>
</feature>
<dbReference type="AlphaFoldDB" id="A0A6J7IT91"/>
<keyword evidence="1" id="KW-0472">Membrane</keyword>
<sequence>MSNDSIIVLVAACSAVFIVAAWVGLLAVPAWQAYSRTWERLAAIFLSLYTVAACMLVGVAMGAAFVWFFAD</sequence>
<feature type="transmembrane region" description="Helical" evidence="1">
    <location>
        <begin position="6"/>
        <end position="31"/>
    </location>
</feature>
<dbReference type="EMBL" id="CAFBMX010000006">
    <property type="protein sequence ID" value="CAB4933494.1"/>
    <property type="molecule type" value="Genomic_DNA"/>
</dbReference>
<accession>A0A6J7IT91</accession>
<keyword evidence="1" id="KW-0812">Transmembrane</keyword>
<keyword evidence="1" id="KW-1133">Transmembrane helix</keyword>
<evidence type="ECO:0000313" key="2">
    <source>
        <dbReference type="EMBL" id="CAB4933494.1"/>
    </source>
</evidence>
<gene>
    <name evidence="2" type="ORF">UFOPK3674_01314</name>
</gene>
<protein>
    <submittedName>
        <fullName evidence="2">Unannotated protein</fullName>
    </submittedName>
</protein>
<reference evidence="2" key="1">
    <citation type="submission" date="2020-05" db="EMBL/GenBank/DDBJ databases">
        <authorList>
            <person name="Chiriac C."/>
            <person name="Salcher M."/>
            <person name="Ghai R."/>
            <person name="Kavagutti S V."/>
        </authorList>
    </citation>
    <scope>NUCLEOTIDE SEQUENCE</scope>
</reference>
<organism evidence="2">
    <name type="scientific">freshwater metagenome</name>
    <dbReference type="NCBI Taxonomy" id="449393"/>
    <lineage>
        <taxon>unclassified sequences</taxon>
        <taxon>metagenomes</taxon>
        <taxon>ecological metagenomes</taxon>
    </lineage>
</organism>
<proteinExistence type="predicted"/>
<name>A0A6J7IT91_9ZZZZ</name>
<evidence type="ECO:0000256" key="1">
    <source>
        <dbReference type="SAM" id="Phobius"/>
    </source>
</evidence>